<dbReference type="PROSITE" id="PS51078">
    <property type="entry name" value="ICLR_ED"/>
    <property type="match status" value="1"/>
</dbReference>
<dbReference type="InterPro" id="IPR036390">
    <property type="entry name" value="WH_DNA-bd_sf"/>
</dbReference>
<evidence type="ECO:0000256" key="3">
    <source>
        <dbReference type="ARBA" id="ARBA00023163"/>
    </source>
</evidence>
<dbReference type="EMBL" id="BMPG01000003">
    <property type="protein sequence ID" value="GGL67441.1"/>
    <property type="molecule type" value="Genomic_DNA"/>
</dbReference>
<dbReference type="OrthoDB" id="14763at2157"/>
<dbReference type="SUPFAM" id="SSF46785">
    <property type="entry name" value="Winged helix' DNA-binding domain"/>
    <property type="match status" value="1"/>
</dbReference>
<dbReference type="AlphaFoldDB" id="A0A830FPF6"/>
<gene>
    <name evidence="6" type="ORF">GCM10009039_26830</name>
</gene>
<dbReference type="SUPFAM" id="SSF55781">
    <property type="entry name" value="GAF domain-like"/>
    <property type="match status" value="1"/>
</dbReference>
<keyword evidence="3" id="KW-0804">Transcription</keyword>
<comment type="caution">
    <text evidence="6">The sequence shown here is derived from an EMBL/GenBank/DDBJ whole genome shotgun (WGS) entry which is preliminary data.</text>
</comment>
<evidence type="ECO:0000313" key="7">
    <source>
        <dbReference type="Proteomes" id="UP000607197"/>
    </source>
</evidence>
<evidence type="ECO:0000256" key="1">
    <source>
        <dbReference type="ARBA" id="ARBA00023015"/>
    </source>
</evidence>
<dbReference type="Gene3D" id="1.10.10.10">
    <property type="entry name" value="Winged helix-like DNA-binding domain superfamily/Winged helix DNA-binding domain"/>
    <property type="match status" value="1"/>
</dbReference>
<proteinExistence type="predicted"/>
<dbReference type="Pfam" id="PF09339">
    <property type="entry name" value="HTH_IclR"/>
    <property type="match status" value="1"/>
</dbReference>
<dbReference type="PANTHER" id="PTHR30136">
    <property type="entry name" value="HELIX-TURN-HELIX TRANSCRIPTIONAL REGULATOR, ICLR FAMILY"/>
    <property type="match status" value="1"/>
</dbReference>
<dbReference type="InterPro" id="IPR029016">
    <property type="entry name" value="GAF-like_dom_sf"/>
</dbReference>
<evidence type="ECO:0000256" key="2">
    <source>
        <dbReference type="ARBA" id="ARBA00023125"/>
    </source>
</evidence>
<reference evidence="6" key="1">
    <citation type="journal article" date="2014" name="Int. J. Syst. Evol. Microbiol.">
        <title>Complete genome sequence of Corynebacterium casei LMG S-19264T (=DSM 44701T), isolated from a smear-ripened cheese.</title>
        <authorList>
            <consortium name="US DOE Joint Genome Institute (JGI-PGF)"/>
            <person name="Walter F."/>
            <person name="Albersmeier A."/>
            <person name="Kalinowski J."/>
            <person name="Ruckert C."/>
        </authorList>
    </citation>
    <scope>NUCLEOTIDE SEQUENCE</scope>
    <source>
        <strain evidence="6">JCM 19596</strain>
    </source>
</reference>
<dbReference type="InterPro" id="IPR050707">
    <property type="entry name" value="HTH_MetabolicPath_Reg"/>
</dbReference>
<name>A0A830FPF6_9EURY</name>
<dbReference type="InterPro" id="IPR011991">
    <property type="entry name" value="ArsR-like_HTH"/>
</dbReference>
<evidence type="ECO:0000313" key="6">
    <source>
        <dbReference type="EMBL" id="GGL67441.1"/>
    </source>
</evidence>
<dbReference type="CDD" id="cd00090">
    <property type="entry name" value="HTH_ARSR"/>
    <property type="match status" value="1"/>
</dbReference>
<dbReference type="InterPro" id="IPR036388">
    <property type="entry name" value="WH-like_DNA-bd_sf"/>
</dbReference>
<dbReference type="PROSITE" id="PS51077">
    <property type="entry name" value="HTH_ICLR"/>
    <property type="match status" value="1"/>
</dbReference>
<evidence type="ECO:0000259" key="4">
    <source>
        <dbReference type="PROSITE" id="PS51077"/>
    </source>
</evidence>
<organism evidence="6 7">
    <name type="scientific">Halocalculus aciditolerans</name>
    <dbReference type="NCBI Taxonomy" id="1383812"/>
    <lineage>
        <taxon>Archaea</taxon>
        <taxon>Methanobacteriati</taxon>
        <taxon>Methanobacteriota</taxon>
        <taxon>Stenosarchaea group</taxon>
        <taxon>Halobacteria</taxon>
        <taxon>Halobacteriales</taxon>
        <taxon>Halobacteriaceae</taxon>
        <taxon>Halocalculus</taxon>
    </lineage>
</organism>
<dbReference type="InterPro" id="IPR005471">
    <property type="entry name" value="Tscrpt_reg_IclR_N"/>
</dbReference>
<keyword evidence="1" id="KW-0805">Transcription regulation</keyword>
<keyword evidence="2" id="KW-0238">DNA-binding</keyword>
<dbReference type="Proteomes" id="UP000607197">
    <property type="component" value="Unassembled WGS sequence"/>
</dbReference>
<dbReference type="GO" id="GO:0045892">
    <property type="term" value="P:negative regulation of DNA-templated transcription"/>
    <property type="evidence" value="ECO:0007669"/>
    <property type="project" value="TreeGrafter"/>
</dbReference>
<protein>
    <submittedName>
        <fullName evidence="6">IclR family transcriptional regulator</fullName>
    </submittedName>
</protein>
<dbReference type="GO" id="GO:0003677">
    <property type="term" value="F:DNA binding"/>
    <property type="evidence" value="ECO:0007669"/>
    <property type="project" value="UniProtKB-KW"/>
</dbReference>
<feature type="domain" description="IclR-ED" evidence="5">
    <location>
        <begin position="78"/>
        <end position="262"/>
    </location>
</feature>
<dbReference type="Gene3D" id="3.30.450.40">
    <property type="match status" value="1"/>
</dbReference>
<sequence length="263" mass="28700">MTDRERAGDGGQGGRATIKSLETTFTIVESLQELGGGRLTELATHTGISKSTVHKHLATLVEQGYVVKEGDDYRLGFKFLDVGGHARAEFLGTDIIKPKMQELAEKTSETAQFMTEERGRAVVLYREAGRKSVPSRTRTGKHMYLHQTASGKAILSGLPDERVHEILDERGLPRATESTITDREALLEELAEIRETGISYSYGESTKGLYAVAAPMYSPDDTVLGACAVSGPSHRMRGEPMSEELPSIILSIVNEIELNIAHA</sequence>
<dbReference type="RefSeq" id="WP_188979730.1">
    <property type="nucleotide sequence ID" value="NZ_BMPG01000003.1"/>
</dbReference>
<dbReference type="SMART" id="SM00346">
    <property type="entry name" value="HTH_ICLR"/>
    <property type="match status" value="1"/>
</dbReference>
<accession>A0A830FPF6</accession>
<reference evidence="6" key="2">
    <citation type="submission" date="2020-09" db="EMBL/GenBank/DDBJ databases">
        <authorList>
            <person name="Sun Q."/>
            <person name="Ohkuma M."/>
        </authorList>
    </citation>
    <scope>NUCLEOTIDE SEQUENCE</scope>
    <source>
        <strain evidence="6">JCM 19596</strain>
    </source>
</reference>
<dbReference type="GO" id="GO:0003700">
    <property type="term" value="F:DNA-binding transcription factor activity"/>
    <property type="evidence" value="ECO:0007669"/>
    <property type="project" value="TreeGrafter"/>
</dbReference>
<dbReference type="InterPro" id="IPR014757">
    <property type="entry name" value="Tscrpt_reg_IclR_C"/>
</dbReference>
<feature type="domain" description="HTH iclR-type" evidence="4">
    <location>
        <begin position="18"/>
        <end position="77"/>
    </location>
</feature>
<dbReference type="Pfam" id="PF01614">
    <property type="entry name" value="IclR_C"/>
    <property type="match status" value="1"/>
</dbReference>
<keyword evidence="7" id="KW-1185">Reference proteome</keyword>
<evidence type="ECO:0000259" key="5">
    <source>
        <dbReference type="PROSITE" id="PS51078"/>
    </source>
</evidence>
<dbReference type="PANTHER" id="PTHR30136:SF35">
    <property type="entry name" value="HTH-TYPE TRANSCRIPTIONAL REGULATOR RV1719"/>
    <property type="match status" value="1"/>
</dbReference>